<organism evidence="5 6">
    <name type="scientific">Meganyctiphanes norvegica</name>
    <name type="common">Northern krill</name>
    <name type="synonym">Thysanopoda norvegica</name>
    <dbReference type="NCBI Taxonomy" id="48144"/>
    <lineage>
        <taxon>Eukaryota</taxon>
        <taxon>Metazoa</taxon>
        <taxon>Ecdysozoa</taxon>
        <taxon>Arthropoda</taxon>
        <taxon>Crustacea</taxon>
        <taxon>Multicrustacea</taxon>
        <taxon>Malacostraca</taxon>
        <taxon>Eumalacostraca</taxon>
        <taxon>Eucarida</taxon>
        <taxon>Euphausiacea</taxon>
        <taxon>Euphausiidae</taxon>
        <taxon>Meganyctiphanes</taxon>
    </lineage>
</organism>
<sequence>MTKTRGIKMHACLLIIGSAMVAAQAMDGPSPDADTEFTVQPSNVTVPEGQHAIMKCKTTSKADVCRWYYLENGLSFYDTRFTPTLVKDFSPSHHHDCSIRFTKVRKVQEGQWLCQALKIHSTRFIMSKPATLRVITESETSTMDPSLYTPTDEPREGRNGGIDTEVEEEDVVKFEINEENEEEHIQNAPVGETSILKCKVNRPITDCSWIMPQGAVFHLTKADTNRGQSPYALVGDLKEGNCSLVISEVRLQDEGNWRCVVKVEGLDAVKGPLIHLHILDPANPIYHDPGLTLRVPQVDSANLLIIILVATSVVLFIVVIFLFSCLYRRLKENSVETRKILENSPRTSADLSTRIIPTTDLKSDMKIDFQPGSRSPLCYSDIDHYQYHDYSEIDSNYTKYLDMSGIGTPSDGYIRISDDVTRASNRTILSNVSTLPMRRDRSVSNSTTSTTLSAITPGGSSHNFDNPSYNSESNNINGFCQPEAIYPEHLYEEIKERPQPKEDESKPGKMDIIEEVKTPETTPEILSPETPTYSNTVEDYNGYMIPKDKNSITSDAKEKKEVKKINNPVQKPALPTPKGSQESLNSLQNGSTPITVVAPPYSCIGDTGLVPLHPAIQAINNEGYSRVGTVIPNSTDIYNIPNNIPINPMDNYDTPRNIESYDVPRNIPVDPFERYDTPTNIPVEGRENNDTSNLSPANSVTSLNIPAAMEVRVEGLLGTTV</sequence>
<dbReference type="PROSITE" id="PS50835">
    <property type="entry name" value="IG_LIKE"/>
    <property type="match status" value="1"/>
</dbReference>
<feature type="compositionally biased region" description="Polar residues" evidence="1">
    <location>
        <begin position="578"/>
        <end position="587"/>
    </location>
</feature>
<dbReference type="InterPro" id="IPR003599">
    <property type="entry name" value="Ig_sub"/>
</dbReference>
<accession>A0AAV2RM39</accession>
<feature type="region of interest" description="Disordered" evidence="1">
    <location>
        <begin position="139"/>
        <end position="161"/>
    </location>
</feature>
<dbReference type="AlphaFoldDB" id="A0AAV2RM39"/>
<keyword evidence="3" id="KW-0732">Signal</keyword>
<protein>
    <recommendedName>
        <fullName evidence="4">Ig-like domain-containing protein</fullName>
    </recommendedName>
</protein>
<reference evidence="5 6" key="1">
    <citation type="submission" date="2024-05" db="EMBL/GenBank/DDBJ databases">
        <authorList>
            <person name="Wallberg A."/>
        </authorList>
    </citation>
    <scope>NUCLEOTIDE SEQUENCE [LARGE SCALE GENOMIC DNA]</scope>
</reference>
<feature type="region of interest" description="Disordered" evidence="1">
    <location>
        <begin position="679"/>
        <end position="698"/>
    </location>
</feature>
<dbReference type="PANTHER" id="PTHR45889:SF8">
    <property type="entry name" value="IG-LIKE DOMAIN-CONTAINING PROTEIN"/>
    <property type="match status" value="1"/>
</dbReference>
<keyword evidence="6" id="KW-1185">Reference proteome</keyword>
<feature type="compositionally biased region" description="Polar residues" evidence="1">
    <location>
        <begin position="529"/>
        <end position="538"/>
    </location>
</feature>
<feature type="compositionally biased region" description="Low complexity" evidence="1">
    <location>
        <begin position="443"/>
        <end position="456"/>
    </location>
</feature>
<evidence type="ECO:0000313" key="5">
    <source>
        <dbReference type="EMBL" id="CAL4126128.1"/>
    </source>
</evidence>
<keyword evidence="2" id="KW-0472">Membrane</keyword>
<feature type="chain" id="PRO_5043573257" description="Ig-like domain-containing protein" evidence="3">
    <location>
        <begin position="26"/>
        <end position="721"/>
    </location>
</feature>
<comment type="caution">
    <text evidence="5">The sequence shown here is derived from an EMBL/GenBank/DDBJ whole genome shotgun (WGS) entry which is preliminary data.</text>
</comment>
<dbReference type="SMART" id="SM00409">
    <property type="entry name" value="IG"/>
    <property type="match status" value="2"/>
</dbReference>
<dbReference type="InterPro" id="IPR036179">
    <property type="entry name" value="Ig-like_dom_sf"/>
</dbReference>
<evidence type="ECO:0000256" key="1">
    <source>
        <dbReference type="SAM" id="MobiDB-lite"/>
    </source>
</evidence>
<gene>
    <name evidence="5" type="ORF">MNOR_LOCUS25393</name>
</gene>
<feature type="domain" description="Ig-like" evidence="4">
    <location>
        <begin position="191"/>
        <end position="261"/>
    </location>
</feature>
<dbReference type="InterPro" id="IPR013783">
    <property type="entry name" value="Ig-like_fold"/>
</dbReference>
<dbReference type="InterPro" id="IPR007110">
    <property type="entry name" value="Ig-like_dom"/>
</dbReference>
<keyword evidence="2" id="KW-1133">Transmembrane helix</keyword>
<feature type="compositionally biased region" description="Basic and acidic residues" evidence="1">
    <location>
        <begin position="546"/>
        <end position="564"/>
    </location>
</feature>
<evidence type="ECO:0000256" key="3">
    <source>
        <dbReference type="SAM" id="SignalP"/>
    </source>
</evidence>
<evidence type="ECO:0000256" key="2">
    <source>
        <dbReference type="SAM" id="Phobius"/>
    </source>
</evidence>
<keyword evidence="2" id="KW-0812">Transmembrane</keyword>
<dbReference type="Gene3D" id="2.60.40.10">
    <property type="entry name" value="Immunoglobulins"/>
    <property type="match status" value="2"/>
</dbReference>
<feature type="region of interest" description="Disordered" evidence="1">
    <location>
        <begin position="439"/>
        <end position="476"/>
    </location>
</feature>
<feature type="transmembrane region" description="Helical" evidence="2">
    <location>
        <begin position="303"/>
        <end position="327"/>
    </location>
</feature>
<evidence type="ECO:0000313" key="6">
    <source>
        <dbReference type="Proteomes" id="UP001497623"/>
    </source>
</evidence>
<feature type="compositionally biased region" description="Polar residues" evidence="1">
    <location>
        <begin position="458"/>
        <end position="476"/>
    </location>
</feature>
<dbReference type="PANTHER" id="PTHR45889">
    <property type="entry name" value="IG-LIKE DOMAIN-CONTAINING PROTEIN"/>
    <property type="match status" value="1"/>
</dbReference>
<dbReference type="SUPFAM" id="SSF48726">
    <property type="entry name" value="Immunoglobulin"/>
    <property type="match status" value="2"/>
</dbReference>
<feature type="signal peptide" evidence="3">
    <location>
        <begin position="1"/>
        <end position="25"/>
    </location>
</feature>
<dbReference type="Proteomes" id="UP001497623">
    <property type="component" value="Unassembled WGS sequence"/>
</dbReference>
<dbReference type="EMBL" id="CAXKWB010024189">
    <property type="protein sequence ID" value="CAL4126128.1"/>
    <property type="molecule type" value="Genomic_DNA"/>
</dbReference>
<proteinExistence type="predicted"/>
<name>A0AAV2RM39_MEGNR</name>
<evidence type="ECO:0000259" key="4">
    <source>
        <dbReference type="PROSITE" id="PS50835"/>
    </source>
</evidence>
<feature type="region of interest" description="Disordered" evidence="1">
    <location>
        <begin position="514"/>
        <end position="587"/>
    </location>
</feature>